<reference evidence="3" key="2">
    <citation type="submission" date="2022-10" db="EMBL/GenBank/DDBJ databases">
        <authorList>
            <consortium name="ENA_rothamsted_submissions"/>
            <consortium name="culmorum"/>
            <person name="King R."/>
        </authorList>
    </citation>
    <scope>NUCLEOTIDE SEQUENCE</scope>
</reference>
<evidence type="ECO:0000313" key="3">
    <source>
        <dbReference type="EMBL" id="CAG9803667.1"/>
    </source>
</evidence>
<dbReference type="GO" id="GO:0005524">
    <property type="term" value="F:ATP binding"/>
    <property type="evidence" value="ECO:0007669"/>
    <property type="project" value="UniProtKB-KW"/>
</dbReference>
<evidence type="ECO:0000313" key="4">
    <source>
        <dbReference type="Proteomes" id="UP001153620"/>
    </source>
</evidence>
<proteinExistence type="predicted"/>
<dbReference type="Gene3D" id="3.40.50.300">
    <property type="entry name" value="P-loop containing nucleotide triphosphate hydrolases"/>
    <property type="match status" value="1"/>
</dbReference>
<accession>A0A9N9WTM9</accession>
<evidence type="ECO:0000256" key="1">
    <source>
        <dbReference type="ARBA" id="ARBA00022741"/>
    </source>
</evidence>
<dbReference type="InterPro" id="IPR052648">
    <property type="entry name" value="Ser-tRNA(Sec)_kinase"/>
</dbReference>
<dbReference type="GO" id="GO:0000049">
    <property type="term" value="F:tRNA binding"/>
    <property type="evidence" value="ECO:0007669"/>
    <property type="project" value="TreeGrafter"/>
</dbReference>
<dbReference type="EMBL" id="OU895878">
    <property type="protein sequence ID" value="CAG9803667.1"/>
    <property type="molecule type" value="Genomic_DNA"/>
</dbReference>
<protein>
    <recommendedName>
        <fullName evidence="5">L-seryl-tRNA(Sec) kinase</fullName>
    </recommendedName>
</protein>
<dbReference type="SUPFAM" id="SSF52540">
    <property type="entry name" value="P-loop containing nucleoside triphosphate hydrolases"/>
    <property type="match status" value="1"/>
</dbReference>
<dbReference type="GO" id="GO:0016301">
    <property type="term" value="F:kinase activity"/>
    <property type="evidence" value="ECO:0007669"/>
    <property type="project" value="TreeGrafter"/>
</dbReference>
<dbReference type="PANTHER" id="PTHR20873:SF0">
    <property type="entry name" value="L-SERYL-TRNA(SEC) KINASE"/>
    <property type="match status" value="1"/>
</dbReference>
<evidence type="ECO:0008006" key="5">
    <source>
        <dbReference type="Google" id="ProtNLM"/>
    </source>
</evidence>
<dbReference type="InterPro" id="IPR013641">
    <property type="entry name" value="KTI12/PSTK"/>
</dbReference>
<sequence length="286" mass="33303">MRFIIVSLIGIPASGKSTISMKIHKLSKENLLNTNVIVLNFDKLIRIDFANITDGDYKKSRDVCFIKIENLIGKLKTENFSNWMKIIASNELKIPQNSISLSSENLVTLLIIDDNMYYRSMRQRARQICRTCDCKHFQIFMKSSLADAIARNSKRCSNVKSSVIKKMFSDLEVPENHRTIFLEIENFDEGKFLAELKDRIDNPEVLTEDHQKEPQEQSIIHEMDLITRKEIGSKIQEVKGKKNMKEYSEKLNFMRKTFMEDVRSGKIKFENLEGLKDGFRKFIDTD</sequence>
<gene>
    <name evidence="3" type="ORF">CHIRRI_LOCUS6566</name>
</gene>
<keyword evidence="1" id="KW-0547">Nucleotide-binding</keyword>
<evidence type="ECO:0000256" key="2">
    <source>
        <dbReference type="ARBA" id="ARBA00022840"/>
    </source>
</evidence>
<keyword evidence="4" id="KW-1185">Reference proteome</keyword>
<dbReference type="PANTHER" id="PTHR20873">
    <property type="entry name" value="L-SERYL-TRNA(SEC) KINASE"/>
    <property type="match status" value="1"/>
</dbReference>
<dbReference type="Pfam" id="PF08433">
    <property type="entry name" value="KTI12"/>
    <property type="match status" value="1"/>
</dbReference>
<dbReference type="Proteomes" id="UP001153620">
    <property type="component" value="Chromosome 2"/>
</dbReference>
<reference evidence="3" key="1">
    <citation type="submission" date="2022-01" db="EMBL/GenBank/DDBJ databases">
        <authorList>
            <person name="King R."/>
        </authorList>
    </citation>
    <scope>NUCLEOTIDE SEQUENCE</scope>
</reference>
<dbReference type="InterPro" id="IPR027417">
    <property type="entry name" value="P-loop_NTPase"/>
</dbReference>
<name>A0A9N9WTM9_9DIPT</name>
<dbReference type="OrthoDB" id="9972657at2759"/>
<keyword evidence="2" id="KW-0067">ATP-binding</keyword>
<dbReference type="AlphaFoldDB" id="A0A9N9WTM9"/>
<organism evidence="3 4">
    <name type="scientific">Chironomus riparius</name>
    <dbReference type="NCBI Taxonomy" id="315576"/>
    <lineage>
        <taxon>Eukaryota</taxon>
        <taxon>Metazoa</taxon>
        <taxon>Ecdysozoa</taxon>
        <taxon>Arthropoda</taxon>
        <taxon>Hexapoda</taxon>
        <taxon>Insecta</taxon>
        <taxon>Pterygota</taxon>
        <taxon>Neoptera</taxon>
        <taxon>Endopterygota</taxon>
        <taxon>Diptera</taxon>
        <taxon>Nematocera</taxon>
        <taxon>Chironomoidea</taxon>
        <taxon>Chironomidae</taxon>
        <taxon>Chironominae</taxon>
        <taxon>Chironomus</taxon>
    </lineage>
</organism>